<gene>
    <name evidence="1" type="ORF">G7070_11455</name>
</gene>
<evidence type="ECO:0000313" key="1">
    <source>
        <dbReference type="EMBL" id="QIK72777.1"/>
    </source>
</evidence>
<accession>A0A6G7Y837</accession>
<name>A0A6G7Y837_9ACTN</name>
<proteinExistence type="predicted"/>
<dbReference type="Gene3D" id="3.40.50.300">
    <property type="entry name" value="P-loop containing nucleotide triphosphate hydrolases"/>
    <property type="match status" value="1"/>
</dbReference>
<dbReference type="SUPFAM" id="SSF52540">
    <property type="entry name" value="P-loop containing nucleoside triphosphate hydrolases"/>
    <property type="match status" value="1"/>
</dbReference>
<dbReference type="Pfam" id="PF13671">
    <property type="entry name" value="AAA_33"/>
    <property type="match status" value="1"/>
</dbReference>
<keyword evidence="1" id="KW-0067">ATP-binding</keyword>
<dbReference type="EMBL" id="CP049865">
    <property type="protein sequence ID" value="QIK72777.1"/>
    <property type="molecule type" value="Genomic_DNA"/>
</dbReference>
<dbReference type="InterPro" id="IPR027417">
    <property type="entry name" value="P-loop_NTPase"/>
</dbReference>
<dbReference type="Proteomes" id="UP000501058">
    <property type="component" value="Chromosome"/>
</dbReference>
<keyword evidence="2" id="KW-1185">Reference proteome</keyword>
<sequence>MVLLNGAPGSGKTTVAAVLARGVPGMLHLDVDEVRSHVPGWREDPGAAGLRARALVTATVLERAAAGRSTVISQLAAERTFPDGLAWAAESARARFVHVVLDVAPALGSARASVRAADAVEGDPDALDARTVRAYRERLDLAFPTVPRVDASADLPAVVAAVAAAAGLRLTR</sequence>
<reference evidence="1 2" key="1">
    <citation type="submission" date="2020-03" db="EMBL/GenBank/DDBJ databases">
        <title>Propioniciclava sp. nov., isolated from Hydrophilus acuminatus.</title>
        <authorList>
            <person name="Hyun D.-W."/>
            <person name="Bae J.-W."/>
        </authorList>
    </citation>
    <scope>NUCLEOTIDE SEQUENCE [LARGE SCALE GENOMIC DNA]</scope>
    <source>
        <strain evidence="1 2">HDW11</strain>
    </source>
</reference>
<keyword evidence="1" id="KW-0547">Nucleotide-binding</keyword>
<dbReference type="GO" id="GO:0005524">
    <property type="term" value="F:ATP binding"/>
    <property type="evidence" value="ECO:0007669"/>
    <property type="project" value="UniProtKB-KW"/>
</dbReference>
<organism evidence="1 2">
    <name type="scientific">Propioniciclava coleopterorum</name>
    <dbReference type="NCBI Taxonomy" id="2714937"/>
    <lineage>
        <taxon>Bacteria</taxon>
        <taxon>Bacillati</taxon>
        <taxon>Actinomycetota</taxon>
        <taxon>Actinomycetes</taxon>
        <taxon>Propionibacteriales</taxon>
        <taxon>Propionibacteriaceae</taxon>
        <taxon>Propioniciclava</taxon>
    </lineage>
</organism>
<dbReference type="AlphaFoldDB" id="A0A6G7Y837"/>
<evidence type="ECO:0000313" key="2">
    <source>
        <dbReference type="Proteomes" id="UP000501058"/>
    </source>
</evidence>
<protein>
    <submittedName>
        <fullName evidence="1">ATP-binding protein</fullName>
    </submittedName>
</protein>
<dbReference type="RefSeq" id="WP_166233852.1">
    <property type="nucleotide sequence ID" value="NZ_CP049865.1"/>
</dbReference>
<dbReference type="KEGG" id="prv:G7070_11455"/>